<reference evidence="1 2" key="1">
    <citation type="submission" date="2018-10" db="EMBL/GenBank/DDBJ databases">
        <authorList>
            <person name="Ekblom R."/>
            <person name="Jareborg N."/>
        </authorList>
    </citation>
    <scope>NUCLEOTIDE SEQUENCE [LARGE SCALE GENOMIC DNA]</scope>
    <source>
        <tissue evidence="1">Muscle</tissue>
    </source>
</reference>
<protein>
    <submittedName>
        <fullName evidence="1">Uncharacterized protein</fullName>
    </submittedName>
</protein>
<dbReference type="AlphaFoldDB" id="A0A9X9LKK5"/>
<name>A0A9X9LKK5_GULGU</name>
<comment type="caution">
    <text evidence="1">The sequence shown here is derived from an EMBL/GenBank/DDBJ whole genome shotgun (WGS) entry which is preliminary data.</text>
</comment>
<dbReference type="Proteomes" id="UP000269945">
    <property type="component" value="Unassembled WGS sequence"/>
</dbReference>
<evidence type="ECO:0000313" key="2">
    <source>
        <dbReference type="Proteomes" id="UP000269945"/>
    </source>
</evidence>
<gene>
    <name evidence="1" type="ORF">BN2614_LOCUS1</name>
</gene>
<proteinExistence type="predicted"/>
<dbReference type="EMBL" id="CYRY02006206">
    <property type="protein sequence ID" value="VCW70684.1"/>
    <property type="molecule type" value="Genomic_DNA"/>
</dbReference>
<organism evidence="1 2">
    <name type="scientific">Gulo gulo</name>
    <name type="common">Wolverine</name>
    <name type="synonym">Gluton</name>
    <dbReference type="NCBI Taxonomy" id="48420"/>
    <lineage>
        <taxon>Eukaryota</taxon>
        <taxon>Metazoa</taxon>
        <taxon>Chordata</taxon>
        <taxon>Craniata</taxon>
        <taxon>Vertebrata</taxon>
        <taxon>Euteleostomi</taxon>
        <taxon>Mammalia</taxon>
        <taxon>Eutheria</taxon>
        <taxon>Laurasiatheria</taxon>
        <taxon>Carnivora</taxon>
        <taxon>Caniformia</taxon>
        <taxon>Musteloidea</taxon>
        <taxon>Mustelidae</taxon>
        <taxon>Guloninae</taxon>
        <taxon>Gulo</taxon>
    </lineage>
</organism>
<evidence type="ECO:0000313" key="1">
    <source>
        <dbReference type="EMBL" id="VCW70684.1"/>
    </source>
</evidence>
<keyword evidence="2" id="KW-1185">Reference proteome</keyword>
<sequence length="71" mass="8077">MRPLNNRLNFPFPNTCCSFHPPCFVPGIPSAWNAFPYSLKATYSTKFFCDLFSKMSFPFATSEILGCFLLP</sequence>
<accession>A0A9X9LKK5</accession>